<evidence type="ECO:0000313" key="3">
    <source>
        <dbReference type="EMBL" id="SUQ38508.1"/>
    </source>
</evidence>
<evidence type="ECO:0000313" key="4">
    <source>
        <dbReference type="Proteomes" id="UP000255277"/>
    </source>
</evidence>
<dbReference type="Gene3D" id="1.10.1220.10">
    <property type="entry name" value="Met repressor-like"/>
    <property type="match status" value="1"/>
</dbReference>
<dbReference type="InterPro" id="IPR002145">
    <property type="entry name" value="CopG"/>
</dbReference>
<feature type="domain" description="Ribbon-helix-helix protein CopG" evidence="1">
    <location>
        <begin position="6"/>
        <end position="33"/>
    </location>
</feature>
<reference evidence="2 5" key="2">
    <citation type="submission" date="2019-07" db="EMBL/GenBank/DDBJ databases">
        <title>Whole genome shotgun sequence of Staphylococcus gallinarum NBRC 109767.</title>
        <authorList>
            <person name="Hosoyama A."/>
            <person name="Uohara A."/>
            <person name="Ohji S."/>
            <person name="Ichikawa N."/>
        </authorList>
    </citation>
    <scope>NUCLEOTIDE SEQUENCE [LARGE SCALE GENOMIC DNA]</scope>
    <source>
        <strain evidence="2 5">NBRC 109767</strain>
    </source>
</reference>
<accession>A0A0D0RL13</accession>
<gene>
    <name evidence="3" type="ORF">NCTC12195_04884</name>
    <name evidence="2" type="ORF">SGA02_29370</name>
</gene>
<protein>
    <submittedName>
        <fullName evidence="3">Ribbon-helix-helix protein, copG family</fullName>
    </submittedName>
</protein>
<dbReference type="SUPFAM" id="SSF47598">
    <property type="entry name" value="Ribbon-helix-helix"/>
    <property type="match status" value="1"/>
</dbReference>
<dbReference type="Proteomes" id="UP000255277">
    <property type="component" value="Unassembled WGS sequence"/>
</dbReference>
<dbReference type="Pfam" id="PF01402">
    <property type="entry name" value="RHH_1"/>
    <property type="match status" value="1"/>
</dbReference>
<evidence type="ECO:0000313" key="5">
    <source>
        <dbReference type="Proteomes" id="UP000321057"/>
    </source>
</evidence>
<dbReference type="InterPro" id="IPR013321">
    <property type="entry name" value="Arc_rbn_hlx_hlx"/>
</dbReference>
<reference evidence="3 4" key="1">
    <citation type="submission" date="2018-06" db="EMBL/GenBank/DDBJ databases">
        <authorList>
            <consortium name="Pathogen Informatics"/>
            <person name="Doyle S."/>
        </authorList>
    </citation>
    <scope>NUCLEOTIDE SEQUENCE [LARGE SCALE GENOMIC DNA]</scope>
    <source>
        <strain evidence="3 4">NCTC12195</strain>
    </source>
</reference>
<evidence type="ECO:0000259" key="1">
    <source>
        <dbReference type="Pfam" id="PF01402"/>
    </source>
</evidence>
<evidence type="ECO:0000313" key="2">
    <source>
        <dbReference type="EMBL" id="GEQ07109.1"/>
    </source>
</evidence>
<dbReference type="RefSeq" id="WP_017722131.1">
    <property type="nucleotide sequence ID" value="NZ_BKAX01000022.1"/>
</dbReference>
<dbReference type="EMBL" id="BKAX01000022">
    <property type="protein sequence ID" value="GEQ07109.1"/>
    <property type="molecule type" value="Genomic_DNA"/>
</dbReference>
<dbReference type="CDD" id="cd21631">
    <property type="entry name" value="RHH_CopG_NikR-like"/>
    <property type="match status" value="1"/>
</dbReference>
<sequence length="54" mass="6194">MVRTKVGITLTEDTLKRLEEIAEQMGLSKSQAISMLINNEYLSKYQSEDKIFKA</sequence>
<organism evidence="3 4">
    <name type="scientific">Staphylococcus gallinarum</name>
    <dbReference type="NCBI Taxonomy" id="1293"/>
    <lineage>
        <taxon>Bacteria</taxon>
        <taxon>Bacillati</taxon>
        <taxon>Bacillota</taxon>
        <taxon>Bacilli</taxon>
        <taxon>Bacillales</taxon>
        <taxon>Staphylococcaceae</taxon>
        <taxon>Staphylococcus</taxon>
    </lineage>
</organism>
<dbReference type="InterPro" id="IPR010985">
    <property type="entry name" value="Ribbon_hlx_hlx"/>
</dbReference>
<dbReference type="GO" id="GO:0006355">
    <property type="term" value="P:regulation of DNA-templated transcription"/>
    <property type="evidence" value="ECO:0007669"/>
    <property type="project" value="InterPro"/>
</dbReference>
<dbReference type="EMBL" id="UHDK01000002">
    <property type="protein sequence ID" value="SUQ38508.1"/>
    <property type="molecule type" value="Genomic_DNA"/>
</dbReference>
<dbReference type="AlphaFoldDB" id="A0A0D0RL13"/>
<keyword evidence="5" id="KW-1185">Reference proteome</keyword>
<name>A0A0D0RL13_STAGA</name>
<proteinExistence type="predicted"/>
<dbReference type="Proteomes" id="UP000321057">
    <property type="component" value="Unassembled WGS sequence"/>
</dbReference>